<feature type="domain" description="DNA topoisomerase I catalytic core eukaryotic-type" evidence="7">
    <location>
        <begin position="87"/>
        <end position="250"/>
    </location>
</feature>
<dbReference type="EMBL" id="VFFF01000001">
    <property type="protein sequence ID" value="TNY33826.1"/>
    <property type="molecule type" value="Genomic_DNA"/>
</dbReference>
<dbReference type="InterPro" id="IPR035447">
    <property type="entry name" value="DNA_topo_I_N_sf"/>
</dbReference>
<dbReference type="RefSeq" id="WP_140194588.1">
    <property type="nucleotide sequence ID" value="NZ_CP065915.1"/>
</dbReference>
<gene>
    <name evidence="9" type="ORF">FHY64_11360</name>
</gene>
<organism evidence="9 10">
    <name type="scientific">Pelagovum pacificum</name>
    <dbReference type="NCBI Taxonomy" id="2588711"/>
    <lineage>
        <taxon>Bacteria</taxon>
        <taxon>Pseudomonadati</taxon>
        <taxon>Pseudomonadota</taxon>
        <taxon>Alphaproteobacteria</taxon>
        <taxon>Rhodobacterales</taxon>
        <taxon>Paracoccaceae</taxon>
        <taxon>Pelagovum</taxon>
    </lineage>
</organism>
<comment type="catalytic activity">
    <reaction evidence="1">
        <text>ATP-independent breakage of single-stranded DNA, followed by passage and rejoining.</text>
        <dbReference type="EC" id="5.6.2.1"/>
    </reaction>
</comment>
<dbReference type="Pfam" id="PF01028">
    <property type="entry name" value="Topoisom_I"/>
    <property type="match status" value="1"/>
</dbReference>
<dbReference type="PRINTS" id="PR00416">
    <property type="entry name" value="EUTPISMRASEI"/>
</dbReference>
<evidence type="ECO:0000256" key="3">
    <source>
        <dbReference type="ARBA" id="ARBA00012891"/>
    </source>
</evidence>
<evidence type="ECO:0000313" key="9">
    <source>
        <dbReference type="EMBL" id="TNY33826.1"/>
    </source>
</evidence>
<dbReference type="InterPro" id="IPR014711">
    <property type="entry name" value="TopoI_cat_a-hlx-sub_euk"/>
</dbReference>
<keyword evidence="5" id="KW-0238">DNA-binding</keyword>
<evidence type="ECO:0000259" key="8">
    <source>
        <dbReference type="Pfam" id="PF21338"/>
    </source>
</evidence>
<dbReference type="Proteomes" id="UP000314011">
    <property type="component" value="Unassembled WGS sequence"/>
</dbReference>
<dbReference type="Gene3D" id="3.90.15.10">
    <property type="entry name" value="Topoisomerase I, Chain A, domain 3"/>
    <property type="match status" value="1"/>
</dbReference>
<comment type="caution">
    <text evidence="9">The sequence shown here is derived from an EMBL/GenBank/DDBJ whole genome shotgun (WGS) entry which is preliminary data.</text>
</comment>
<evidence type="ECO:0000256" key="2">
    <source>
        <dbReference type="ARBA" id="ARBA00006645"/>
    </source>
</evidence>
<dbReference type="InterPro" id="IPR001631">
    <property type="entry name" value="TopoI"/>
</dbReference>
<keyword evidence="6 9" id="KW-0413">Isomerase</keyword>
<keyword evidence="4" id="KW-0799">Topoisomerase</keyword>
<dbReference type="InterPro" id="IPR013500">
    <property type="entry name" value="TopoI_cat_euk"/>
</dbReference>
<proteinExistence type="inferred from homology"/>
<evidence type="ECO:0000256" key="4">
    <source>
        <dbReference type="ARBA" id="ARBA00023029"/>
    </source>
</evidence>
<dbReference type="InterPro" id="IPR049331">
    <property type="entry name" value="Top1B_N_bact"/>
</dbReference>
<dbReference type="InterPro" id="IPR011010">
    <property type="entry name" value="DNA_brk_join_enz"/>
</dbReference>
<dbReference type="GO" id="GO:0006265">
    <property type="term" value="P:DNA topological change"/>
    <property type="evidence" value="ECO:0007669"/>
    <property type="project" value="InterPro"/>
</dbReference>
<feature type="domain" description="DNA topoisomerase IB N-terminal" evidence="8">
    <location>
        <begin position="25"/>
        <end position="73"/>
    </location>
</feature>
<evidence type="ECO:0000256" key="5">
    <source>
        <dbReference type="ARBA" id="ARBA00023125"/>
    </source>
</evidence>
<dbReference type="AlphaFoldDB" id="A0A5C5GK34"/>
<dbReference type="Gene3D" id="1.10.132.120">
    <property type="match status" value="1"/>
</dbReference>
<dbReference type="OrthoDB" id="9778962at2"/>
<dbReference type="PROSITE" id="PS52038">
    <property type="entry name" value="TOPO_IB_2"/>
    <property type="match status" value="1"/>
</dbReference>
<reference evidence="9 10" key="1">
    <citation type="submission" date="2019-06" db="EMBL/GenBank/DDBJ databases">
        <title>Genome of new Rhodobacteraceae sp. SM1903.</title>
        <authorList>
            <person name="Ren X."/>
        </authorList>
    </citation>
    <scope>NUCLEOTIDE SEQUENCE [LARGE SCALE GENOMIC DNA]</scope>
    <source>
        <strain evidence="9 10">SM1903</strain>
    </source>
</reference>
<accession>A0A5C5GK34</accession>
<evidence type="ECO:0000256" key="6">
    <source>
        <dbReference type="ARBA" id="ARBA00023235"/>
    </source>
</evidence>
<sequence>MTPRPALIYYPDDRPGIRRHRKGRGFTYIAPDGTRIDQEAERNRIKALAVPPAYERVWISPRANGHLQATGLDARSRKQYRYHPDWRAWREATKFESLAAFGEALPAIRRRVRTDLAGEVGDRDYAIAAVIAMIDRLSLRIGAPDSARENKTYGATTLKNRHIELDDGTLHLKYRAKGGQLVDRRLRDARLMKVLGKLHDLPGATLASWVGPDGTAHEVSSEAVNARLAEITGTEGFTAKTFRTWAGSEAALIVALKEGPLTIRAMSEAAAERLHNTPTIARNSYIHPEVIALAEAEDKERLRLSRKLPERAELRQAERALLCLLSV</sequence>
<evidence type="ECO:0000259" key="7">
    <source>
        <dbReference type="Pfam" id="PF01028"/>
    </source>
</evidence>
<dbReference type="SUPFAM" id="SSF55869">
    <property type="entry name" value="DNA topoisomerase I domain"/>
    <property type="match status" value="1"/>
</dbReference>
<evidence type="ECO:0000313" key="10">
    <source>
        <dbReference type="Proteomes" id="UP000314011"/>
    </source>
</evidence>
<dbReference type="SUPFAM" id="SSF56349">
    <property type="entry name" value="DNA breaking-rejoining enzymes"/>
    <property type="match status" value="1"/>
</dbReference>
<comment type="similarity">
    <text evidence="2">Belongs to the type IB topoisomerase family.</text>
</comment>
<dbReference type="Pfam" id="PF21338">
    <property type="entry name" value="Top1B_N_bact"/>
    <property type="match status" value="1"/>
</dbReference>
<keyword evidence="10" id="KW-1185">Reference proteome</keyword>
<dbReference type="EC" id="5.6.2.1" evidence="3"/>
<dbReference type="GO" id="GO:0003677">
    <property type="term" value="F:DNA binding"/>
    <property type="evidence" value="ECO:0007669"/>
    <property type="project" value="UniProtKB-KW"/>
</dbReference>
<evidence type="ECO:0000256" key="1">
    <source>
        <dbReference type="ARBA" id="ARBA00000213"/>
    </source>
</evidence>
<dbReference type="GO" id="GO:0003917">
    <property type="term" value="F:DNA topoisomerase type I (single strand cut, ATP-independent) activity"/>
    <property type="evidence" value="ECO:0007669"/>
    <property type="project" value="UniProtKB-EC"/>
</dbReference>
<protein>
    <recommendedName>
        <fullName evidence="3">DNA topoisomerase</fullName>
        <ecNumber evidence="3">5.6.2.1</ecNumber>
    </recommendedName>
</protein>
<name>A0A5C5GK34_9RHOB</name>
<dbReference type="Gene3D" id="3.30.66.10">
    <property type="entry name" value="DNA topoisomerase I domain"/>
    <property type="match status" value="1"/>
</dbReference>